<dbReference type="GeneID" id="97282480"/>
<organism evidence="2 3">
    <name type="scientific">Streptomyces achromogenes</name>
    <dbReference type="NCBI Taxonomy" id="67255"/>
    <lineage>
        <taxon>Bacteria</taxon>
        <taxon>Bacillati</taxon>
        <taxon>Actinomycetota</taxon>
        <taxon>Actinomycetes</taxon>
        <taxon>Kitasatosporales</taxon>
        <taxon>Streptomycetaceae</taxon>
        <taxon>Streptomyces</taxon>
    </lineage>
</organism>
<dbReference type="EMBL" id="CP108164">
    <property type="protein sequence ID" value="WTQ82189.1"/>
    <property type="molecule type" value="Genomic_DNA"/>
</dbReference>
<reference evidence="2 3" key="1">
    <citation type="submission" date="2022-10" db="EMBL/GenBank/DDBJ databases">
        <title>The complete genomes of actinobacterial strains from the NBC collection.</title>
        <authorList>
            <person name="Joergensen T.S."/>
            <person name="Alvarez Arevalo M."/>
            <person name="Sterndorff E.B."/>
            <person name="Faurdal D."/>
            <person name="Vuksanovic O."/>
            <person name="Mourched A.-S."/>
            <person name="Charusanti P."/>
            <person name="Shaw S."/>
            <person name="Blin K."/>
            <person name="Weber T."/>
        </authorList>
    </citation>
    <scope>NUCLEOTIDE SEQUENCE [LARGE SCALE GENOMIC DNA]</scope>
    <source>
        <strain evidence="2 3">NBC_00156</strain>
    </source>
</reference>
<name>A0ABZ1KNN6_STRAH</name>
<feature type="region of interest" description="Disordered" evidence="1">
    <location>
        <begin position="54"/>
        <end position="80"/>
    </location>
</feature>
<proteinExistence type="predicted"/>
<dbReference type="Proteomes" id="UP001622557">
    <property type="component" value="Chromosome"/>
</dbReference>
<evidence type="ECO:0000313" key="3">
    <source>
        <dbReference type="Proteomes" id="UP001622557"/>
    </source>
</evidence>
<keyword evidence="3" id="KW-1185">Reference proteome</keyword>
<sequence length="80" mass="8935">MTDIPDELIRLERTAEEERARLAGLTGEAYDEQRRRFCAASDAVHEAITSRAAATGTDPHEVEQAVRRAVRQTQEDPAVE</sequence>
<protein>
    <submittedName>
        <fullName evidence="2">Uncharacterized protein</fullName>
    </submittedName>
</protein>
<dbReference type="RefSeq" id="WP_209445399.1">
    <property type="nucleotide sequence ID" value="NZ_CP108164.1"/>
</dbReference>
<gene>
    <name evidence="2" type="ORF">OG350_18620</name>
</gene>
<accession>A0ABZ1KNN6</accession>
<evidence type="ECO:0000256" key="1">
    <source>
        <dbReference type="SAM" id="MobiDB-lite"/>
    </source>
</evidence>
<evidence type="ECO:0000313" key="2">
    <source>
        <dbReference type="EMBL" id="WTQ82189.1"/>
    </source>
</evidence>